<evidence type="ECO:0000256" key="1">
    <source>
        <dbReference type="SAM" id="SignalP"/>
    </source>
</evidence>
<dbReference type="Gene3D" id="1.20.80.10">
    <property type="match status" value="1"/>
</dbReference>
<dbReference type="EMBL" id="FMWP01000053">
    <property type="protein sequence ID" value="SCZ94656.1"/>
    <property type="molecule type" value="Genomic_DNA"/>
</dbReference>
<dbReference type="OrthoDB" id="346910at2759"/>
<dbReference type="InterPro" id="IPR014352">
    <property type="entry name" value="FERM/acyl-CoA-bd_prot_sf"/>
</dbReference>
<sequence>MKSLVLLMAIFAASLHVVMAAAVQLPDTNVGTISRRAMNATTDCARSKARVVCSKPAETLLNMEYYLWRQFELSEKLIQQYQIDLQNPWVLTYREHQELYGLWRQGSIGDVNYSRPWWFFNGGKDWDLWNNYKGISCEDARSKYLEVFERAEDKVLGAKLIKQIEAA</sequence>
<dbReference type="SUPFAM" id="SSF47027">
    <property type="entry name" value="Acyl-CoA binding protein"/>
    <property type="match status" value="1"/>
</dbReference>
<feature type="domain" description="ACB" evidence="2">
    <location>
        <begin position="67"/>
        <end position="157"/>
    </location>
</feature>
<accession>A0A2X0LBW8</accession>
<keyword evidence="1" id="KW-0732">Signal</keyword>
<dbReference type="InterPro" id="IPR000582">
    <property type="entry name" value="Acyl-CoA-binding_protein"/>
</dbReference>
<protein>
    <submittedName>
        <fullName evidence="3">BZ3500_MvSof-1268-A1-R1_Chr12-3g04025 protein</fullName>
    </submittedName>
</protein>
<proteinExistence type="predicted"/>
<dbReference type="GO" id="GO:0000062">
    <property type="term" value="F:fatty-acyl-CoA binding"/>
    <property type="evidence" value="ECO:0007669"/>
    <property type="project" value="InterPro"/>
</dbReference>
<feature type="chain" id="PRO_5030060187" evidence="1">
    <location>
        <begin position="21"/>
        <end position="167"/>
    </location>
</feature>
<dbReference type="InterPro" id="IPR035984">
    <property type="entry name" value="Acyl-CoA-binding_sf"/>
</dbReference>
<dbReference type="Pfam" id="PF00887">
    <property type="entry name" value="ACBP"/>
    <property type="match status" value="1"/>
</dbReference>
<dbReference type="PROSITE" id="PS51228">
    <property type="entry name" value="ACB_2"/>
    <property type="match status" value="1"/>
</dbReference>
<evidence type="ECO:0000313" key="4">
    <source>
        <dbReference type="Proteomes" id="UP000249723"/>
    </source>
</evidence>
<feature type="signal peptide" evidence="1">
    <location>
        <begin position="1"/>
        <end position="20"/>
    </location>
</feature>
<evidence type="ECO:0000259" key="2">
    <source>
        <dbReference type="PROSITE" id="PS51228"/>
    </source>
</evidence>
<evidence type="ECO:0000313" key="3">
    <source>
        <dbReference type="EMBL" id="SCZ94656.1"/>
    </source>
</evidence>
<gene>
    <name evidence="3" type="ORF">BZ3500_MVSOF-1268-A1-R1_CHR12-3G04025</name>
</gene>
<name>A0A2X0LBW8_9BASI</name>
<dbReference type="STRING" id="289078.A0A2X0LBW8"/>
<dbReference type="AlphaFoldDB" id="A0A2X0LBW8"/>
<reference evidence="4" key="1">
    <citation type="submission" date="2016-10" db="EMBL/GenBank/DDBJ databases">
        <authorList>
            <person name="Jeantristanb JTB J.-T."/>
            <person name="Ricardo R."/>
        </authorList>
    </citation>
    <scope>NUCLEOTIDE SEQUENCE [LARGE SCALE GENOMIC DNA]</scope>
</reference>
<keyword evidence="4" id="KW-1185">Reference proteome</keyword>
<dbReference type="Proteomes" id="UP000249723">
    <property type="component" value="Unassembled WGS sequence"/>
</dbReference>
<organism evidence="3 4">
    <name type="scientific">Microbotryum saponariae</name>
    <dbReference type="NCBI Taxonomy" id="289078"/>
    <lineage>
        <taxon>Eukaryota</taxon>
        <taxon>Fungi</taxon>
        <taxon>Dikarya</taxon>
        <taxon>Basidiomycota</taxon>
        <taxon>Pucciniomycotina</taxon>
        <taxon>Microbotryomycetes</taxon>
        <taxon>Microbotryales</taxon>
        <taxon>Microbotryaceae</taxon>
        <taxon>Microbotryum</taxon>
    </lineage>
</organism>